<dbReference type="EMBL" id="SLWL01000006">
    <property type="protein sequence ID" value="TCO13396.1"/>
    <property type="molecule type" value="Genomic_DNA"/>
</dbReference>
<evidence type="ECO:0000313" key="2">
    <source>
        <dbReference type="EMBL" id="TCO13396.1"/>
    </source>
</evidence>
<dbReference type="PROSITE" id="PS50125">
    <property type="entry name" value="GUANYLATE_CYCLASE_2"/>
    <property type="match status" value="1"/>
</dbReference>
<dbReference type="SMART" id="SM00044">
    <property type="entry name" value="CYCc"/>
    <property type="match status" value="1"/>
</dbReference>
<gene>
    <name evidence="2" type="ORF">EV666_106107</name>
</gene>
<dbReference type="SUPFAM" id="SSF55073">
    <property type="entry name" value="Nucleotide cyclase"/>
    <property type="match status" value="1"/>
</dbReference>
<dbReference type="InterPro" id="IPR029016">
    <property type="entry name" value="GAF-like_dom_sf"/>
</dbReference>
<reference evidence="2 3" key="1">
    <citation type="submission" date="2019-03" db="EMBL/GenBank/DDBJ databases">
        <title>Genomic Encyclopedia of Type Strains, Phase IV (KMG-IV): sequencing the most valuable type-strain genomes for metagenomic binning, comparative biology and taxonomic classification.</title>
        <authorList>
            <person name="Goeker M."/>
        </authorList>
    </citation>
    <scope>NUCLEOTIDE SEQUENCE [LARGE SCALE GENOMIC DNA]</scope>
    <source>
        <strain evidence="2 3">DSM 22958</strain>
    </source>
</reference>
<keyword evidence="3" id="KW-1185">Reference proteome</keyword>
<dbReference type="AlphaFoldDB" id="A0A4R2GT77"/>
<proteinExistence type="predicted"/>
<evidence type="ECO:0000259" key="1">
    <source>
        <dbReference type="PROSITE" id="PS50125"/>
    </source>
</evidence>
<feature type="domain" description="Guanylate cyclase" evidence="1">
    <location>
        <begin position="234"/>
        <end position="364"/>
    </location>
</feature>
<dbReference type="InterPro" id="IPR029787">
    <property type="entry name" value="Nucleotide_cyclase"/>
</dbReference>
<dbReference type="RefSeq" id="WP_245514315.1">
    <property type="nucleotide sequence ID" value="NZ_JBHUNN010000002.1"/>
</dbReference>
<dbReference type="GO" id="GO:0035556">
    <property type="term" value="P:intracellular signal transduction"/>
    <property type="evidence" value="ECO:0007669"/>
    <property type="project" value="InterPro"/>
</dbReference>
<dbReference type="SUPFAM" id="SSF55781">
    <property type="entry name" value="GAF domain-like"/>
    <property type="match status" value="1"/>
</dbReference>
<dbReference type="CDD" id="cd07302">
    <property type="entry name" value="CHD"/>
    <property type="match status" value="1"/>
</dbReference>
<dbReference type="Gene3D" id="3.30.70.1230">
    <property type="entry name" value="Nucleotide cyclase"/>
    <property type="match status" value="1"/>
</dbReference>
<dbReference type="InterPro" id="IPR050697">
    <property type="entry name" value="Adenylyl/Guanylyl_Cyclase_3/4"/>
</dbReference>
<dbReference type="GO" id="GO:0004016">
    <property type="term" value="F:adenylate cyclase activity"/>
    <property type="evidence" value="ECO:0007669"/>
    <property type="project" value="UniProtKB-ARBA"/>
</dbReference>
<dbReference type="GO" id="GO:0006171">
    <property type="term" value="P:cAMP biosynthetic process"/>
    <property type="evidence" value="ECO:0007669"/>
    <property type="project" value="TreeGrafter"/>
</dbReference>
<accession>A0A4R2GT77</accession>
<evidence type="ECO:0000313" key="3">
    <source>
        <dbReference type="Proteomes" id="UP000294881"/>
    </source>
</evidence>
<dbReference type="Pfam" id="PF00211">
    <property type="entry name" value="Guanylate_cyc"/>
    <property type="match status" value="1"/>
</dbReference>
<protein>
    <submittedName>
        <fullName evidence="2">Adenylate cyclase</fullName>
    </submittedName>
</protein>
<dbReference type="Proteomes" id="UP000294881">
    <property type="component" value="Unassembled WGS sequence"/>
</dbReference>
<dbReference type="Gene3D" id="3.30.450.40">
    <property type="match status" value="1"/>
</dbReference>
<dbReference type="InterPro" id="IPR001054">
    <property type="entry name" value="A/G_cyclase"/>
</dbReference>
<dbReference type="PANTHER" id="PTHR43081">
    <property type="entry name" value="ADENYLATE CYCLASE, TERMINAL-DIFFERENTIATION SPECIFIC-RELATED"/>
    <property type="match status" value="1"/>
</dbReference>
<name>A0A4R2GT77_9HYPH</name>
<sequence>MSAESPPVSAMQPGVTGLTWLEMDDAMLSRGLAIRDWLLTEGRNASDLKLIVAGLCEQLASADIPVDRAMLVLQTLHAEQAAMAMEWKRAEGLEAEAIAYSDFSDKVYEESPFAAAHRARADINFRIDETPDDRFGIVADLRAQGYTHYFCAPLLFANGHRNGVSFATRTPGGFSDAELTLLRVLVPTIEAVLEIYAGYEALHQLLRTYIGDEPHRLVLDGDVRRGHVTRIRSAILFADMRDYTQRSSSLTPEQTVDLLNAYFDCIVPPIEAEGGEVLKYLGDGLLAIFRDRGDDAGSAAQAALDAASAALARLEAWNASHPDQAIATGIALHHGEAAYGNVGSGARLDFTIIGRDVNVASRLAGLNKALGEPLIMSGALTEQLWGMYELVGTFALKGIPDEIKVYRP</sequence>
<comment type="caution">
    <text evidence="2">The sequence shown here is derived from an EMBL/GenBank/DDBJ whole genome shotgun (WGS) entry which is preliminary data.</text>
</comment>
<dbReference type="PANTHER" id="PTHR43081:SF11">
    <property type="entry name" value="BLR2264 PROTEIN"/>
    <property type="match status" value="1"/>
</dbReference>
<organism evidence="2 3">
    <name type="scientific">Camelimonas lactis</name>
    <dbReference type="NCBI Taxonomy" id="659006"/>
    <lineage>
        <taxon>Bacteria</taxon>
        <taxon>Pseudomonadati</taxon>
        <taxon>Pseudomonadota</taxon>
        <taxon>Alphaproteobacteria</taxon>
        <taxon>Hyphomicrobiales</taxon>
        <taxon>Chelatococcaceae</taxon>
        <taxon>Camelimonas</taxon>
    </lineage>
</organism>